<sequence length="373" mass="41636">MVLILLYFIGALALSFLCSVLEAVLLSTPLSYISMKESEGNPTASLMKSYKKHVDRPVGAILSLNTIAHTIGSAGVGAESIKIFGEEYFGVISAILTFLILVLSEIIPKTIGASYWRSLALPATKIIRVLIVITYPLVLLSELITKTFSSKVHAASVSREEVSAMVDVGTTEGIFRESESRLIKSCLHLANVKAREVMTPSIVVESAHQQLSIQEFYDQQTWNFSRIPVYDDNKEYITGYLLKDEVLKALSEDKFNYHLSDLMRPILSFSENESVYQIWEKMLETREHISIIVDEYGGLRGVISMEDIIETMTGVEIVDEADIAIDMQELAKEKSLRIKQRLKSNLGLPDGFINYCPPADNAFKLCPKVLLLN</sequence>
<organism evidence="10">
    <name type="scientific">gut metagenome</name>
    <dbReference type="NCBI Taxonomy" id="749906"/>
    <lineage>
        <taxon>unclassified sequences</taxon>
        <taxon>metagenomes</taxon>
        <taxon>organismal metagenomes</taxon>
    </lineage>
</organism>
<evidence type="ECO:0000256" key="7">
    <source>
        <dbReference type="SAM" id="Phobius"/>
    </source>
</evidence>
<dbReference type="InterPro" id="IPR002550">
    <property type="entry name" value="CNNM"/>
</dbReference>
<dbReference type="Pfam" id="PF01595">
    <property type="entry name" value="CNNM"/>
    <property type="match status" value="1"/>
</dbReference>
<keyword evidence="4 7" id="KW-1133">Transmembrane helix</keyword>
<evidence type="ECO:0000256" key="3">
    <source>
        <dbReference type="ARBA" id="ARBA00022737"/>
    </source>
</evidence>
<dbReference type="SUPFAM" id="SSF54631">
    <property type="entry name" value="CBS-domain pair"/>
    <property type="match status" value="1"/>
</dbReference>
<feature type="transmembrane region" description="Helical" evidence="7">
    <location>
        <begin position="119"/>
        <end position="140"/>
    </location>
</feature>
<evidence type="ECO:0000313" key="10">
    <source>
        <dbReference type="EMBL" id="EJX09395.1"/>
    </source>
</evidence>
<evidence type="ECO:0000259" key="9">
    <source>
        <dbReference type="PROSITE" id="PS51846"/>
    </source>
</evidence>
<evidence type="ECO:0000259" key="8">
    <source>
        <dbReference type="PROSITE" id="PS51371"/>
    </source>
</evidence>
<feature type="domain" description="CBS" evidence="8">
    <location>
        <begin position="262"/>
        <end position="320"/>
    </location>
</feature>
<feature type="transmembrane region" description="Helical" evidence="7">
    <location>
        <begin position="88"/>
        <end position="107"/>
    </location>
</feature>
<dbReference type="PANTHER" id="PTHR22777">
    <property type="entry name" value="HEMOLYSIN-RELATED"/>
    <property type="match status" value="1"/>
</dbReference>
<dbReference type="InterPro" id="IPR000644">
    <property type="entry name" value="CBS_dom"/>
</dbReference>
<comment type="subcellular location">
    <subcellularLocation>
        <location evidence="1">Membrane</location>
        <topology evidence="1">Multi-pass membrane protein</topology>
    </subcellularLocation>
</comment>
<proteinExistence type="predicted"/>
<evidence type="ECO:0000256" key="1">
    <source>
        <dbReference type="ARBA" id="ARBA00004141"/>
    </source>
</evidence>
<dbReference type="GO" id="GO:0005886">
    <property type="term" value="C:plasma membrane"/>
    <property type="evidence" value="ECO:0007669"/>
    <property type="project" value="TreeGrafter"/>
</dbReference>
<evidence type="ECO:0000256" key="2">
    <source>
        <dbReference type="ARBA" id="ARBA00022692"/>
    </source>
</evidence>
<dbReference type="PANTHER" id="PTHR22777:SF4">
    <property type="entry name" value="UPF0053 PROTEIN SLL1254"/>
    <property type="match status" value="1"/>
</dbReference>
<comment type="caution">
    <text evidence="10">The sequence shown here is derived from an EMBL/GenBank/DDBJ whole genome shotgun (WGS) entry which is preliminary data.</text>
</comment>
<keyword evidence="2 7" id="KW-0812">Transmembrane</keyword>
<dbReference type="CDD" id="cd04590">
    <property type="entry name" value="CBS_pair_CorC_HlyC_assoc"/>
    <property type="match status" value="1"/>
</dbReference>
<dbReference type="PROSITE" id="PS51371">
    <property type="entry name" value="CBS"/>
    <property type="match status" value="1"/>
</dbReference>
<evidence type="ECO:0000256" key="5">
    <source>
        <dbReference type="ARBA" id="ARBA00023122"/>
    </source>
</evidence>
<dbReference type="EMBL" id="AMCI01000402">
    <property type="protein sequence ID" value="EJX09395.1"/>
    <property type="molecule type" value="Genomic_DNA"/>
</dbReference>
<keyword evidence="6 7" id="KW-0472">Membrane</keyword>
<evidence type="ECO:0000256" key="6">
    <source>
        <dbReference type="ARBA" id="ARBA00023136"/>
    </source>
</evidence>
<dbReference type="Gene3D" id="3.10.580.10">
    <property type="entry name" value="CBS-domain"/>
    <property type="match status" value="1"/>
</dbReference>
<dbReference type="AlphaFoldDB" id="J9H5V0"/>
<gene>
    <name evidence="10" type="ORF">EVA_02497</name>
</gene>
<dbReference type="PROSITE" id="PS51846">
    <property type="entry name" value="CNNM"/>
    <property type="match status" value="1"/>
</dbReference>
<accession>J9H5V0</accession>
<name>J9H5V0_9ZZZZ</name>
<protein>
    <submittedName>
        <fullName evidence="10">Hemolysin</fullName>
    </submittedName>
</protein>
<reference evidence="10" key="1">
    <citation type="journal article" date="2012" name="PLoS ONE">
        <title>Gene sets for utilization of primary and secondary nutrition supplies in the distal gut of endangered iberian lynx.</title>
        <authorList>
            <person name="Alcaide M."/>
            <person name="Messina E."/>
            <person name="Richter M."/>
            <person name="Bargiela R."/>
            <person name="Peplies J."/>
            <person name="Huws S.A."/>
            <person name="Newbold C.J."/>
            <person name="Golyshin P.N."/>
            <person name="Simon M.A."/>
            <person name="Lopez G."/>
            <person name="Yakimov M.M."/>
            <person name="Ferrer M."/>
        </authorList>
    </citation>
    <scope>NUCLEOTIDE SEQUENCE</scope>
</reference>
<dbReference type="InterPro" id="IPR044751">
    <property type="entry name" value="Ion_transp-like_CBS"/>
</dbReference>
<feature type="domain" description="CNNM transmembrane" evidence="9">
    <location>
        <begin position="1"/>
        <end position="179"/>
    </location>
</feature>
<keyword evidence="5" id="KW-0129">CBS domain</keyword>
<dbReference type="InterPro" id="IPR046342">
    <property type="entry name" value="CBS_dom_sf"/>
</dbReference>
<keyword evidence="3" id="KW-0677">Repeat</keyword>
<evidence type="ECO:0000256" key="4">
    <source>
        <dbReference type="ARBA" id="ARBA00022989"/>
    </source>
</evidence>
<dbReference type="Pfam" id="PF00571">
    <property type="entry name" value="CBS"/>
    <property type="match status" value="2"/>
</dbReference>